<evidence type="ECO:0000256" key="1">
    <source>
        <dbReference type="ARBA" id="ARBA00001913"/>
    </source>
</evidence>
<evidence type="ECO:0000313" key="17">
    <source>
        <dbReference type="EMBL" id="SNR31488.1"/>
    </source>
</evidence>
<feature type="binding site" evidence="13">
    <location>
        <position position="138"/>
    </location>
    <ligand>
        <name>substrate</name>
    </ligand>
</feature>
<organism evidence="17 18">
    <name type="scientific">Hymenobacter mucosus</name>
    <dbReference type="NCBI Taxonomy" id="1411120"/>
    <lineage>
        <taxon>Bacteria</taxon>
        <taxon>Pseudomonadati</taxon>
        <taxon>Bacteroidota</taxon>
        <taxon>Cytophagia</taxon>
        <taxon>Cytophagales</taxon>
        <taxon>Hymenobacteraceae</taxon>
        <taxon>Hymenobacter</taxon>
    </lineage>
</organism>
<dbReference type="Gene3D" id="2.30.30.230">
    <property type="entry name" value="Fumarylacetoacetase, N-terminal domain"/>
    <property type="match status" value="1"/>
</dbReference>
<comment type="cofactor">
    <cofactor evidence="2 14">
        <name>Mg(2+)</name>
        <dbReference type="ChEBI" id="CHEBI:18420"/>
    </cofactor>
</comment>
<evidence type="ECO:0000256" key="5">
    <source>
        <dbReference type="ARBA" id="ARBA00012094"/>
    </source>
</evidence>
<keyword evidence="6 14" id="KW-0479">Metal-binding</keyword>
<dbReference type="GO" id="GO:0004334">
    <property type="term" value="F:fumarylacetoacetase activity"/>
    <property type="evidence" value="ECO:0007669"/>
    <property type="project" value="UniProtKB-EC"/>
</dbReference>
<evidence type="ECO:0000259" key="16">
    <source>
        <dbReference type="Pfam" id="PF09298"/>
    </source>
</evidence>
<dbReference type="GO" id="GO:1902000">
    <property type="term" value="P:homogentisate catabolic process"/>
    <property type="evidence" value="ECO:0007669"/>
    <property type="project" value="TreeGrafter"/>
</dbReference>
<evidence type="ECO:0000259" key="15">
    <source>
        <dbReference type="Pfam" id="PF01557"/>
    </source>
</evidence>
<evidence type="ECO:0000256" key="13">
    <source>
        <dbReference type="PIRSR" id="PIRSR605959-2"/>
    </source>
</evidence>
<evidence type="ECO:0000256" key="6">
    <source>
        <dbReference type="ARBA" id="ARBA00022723"/>
    </source>
</evidence>
<keyword evidence="11" id="KW-0585">Phenylalanine catabolism</keyword>
<dbReference type="InterPro" id="IPR011234">
    <property type="entry name" value="Fumarylacetoacetase-like_C"/>
</dbReference>
<comment type="similarity">
    <text evidence="4">Belongs to the FAH family.</text>
</comment>
<keyword evidence="18" id="KW-1185">Reference proteome</keyword>
<dbReference type="GO" id="GO:0006572">
    <property type="term" value="P:L-tyrosine catabolic process"/>
    <property type="evidence" value="ECO:0007669"/>
    <property type="project" value="UniProtKB-KW"/>
</dbReference>
<feature type="binding site" evidence="13">
    <location>
        <position position="250"/>
    </location>
    <ligand>
        <name>substrate</name>
    </ligand>
</feature>
<feature type="binding site" evidence="14">
    <location>
        <position position="243"/>
    </location>
    <ligand>
        <name>Ca(2+)</name>
        <dbReference type="ChEBI" id="CHEBI:29108"/>
    </ligand>
</feature>
<dbReference type="EMBL" id="FZNS01000001">
    <property type="protein sequence ID" value="SNR31488.1"/>
    <property type="molecule type" value="Genomic_DNA"/>
</dbReference>
<dbReference type="Pfam" id="PF09298">
    <property type="entry name" value="FAA_hydrolase_N"/>
    <property type="match status" value="1"/>
</dbReference>
<feature type="binding site" evidence="13">
    <location>
        <position position="254"/>
    </location>
    <ligand>
        <name>substrate</name>
    </ligand>
</feature>
<dbReference type="RefSeq" id="WP_179225431.1">
    <property type="nucleotide sequence ID" value="NZ_FZNS01000001.1"/>
</dbReference>
<keyword evidence="7 17" id="KW-0378">Hydrolase</keyword>
<feature type="domain" description="Fumarylacetoacetase N-terminal" evidence="16">
    <location>
        <begin position="24"/>
        <end position="126"/>
    </location>
</feature>
<feature type="binding site" evidence="14">
    <location>
        <position position="263"/>
    </location>
    <ligand>
        <name>Mg(2+)</name>
        <dbReference type="ChEBI" id="CHEBI:18420"/>
    </ligand>
</feature>
<dbReference type="UniPathway" id="UPA00139">
    <property type="reaction ID" value="UER00341"/>
</dbReference>
<feature type="binding site" evidence="14">
    <location>
        <position position="211"/>
    </location>
    <ligand>
        <name>Ca(2+)</name>
        <dbReference type="ChEBI" id="CHEBI:29108"/>
    </ligand>
</feature>
<dbReference type="SUPFAM" id="SSF63433">
    <property type="entry name" value="Fumarylacetoacetate hydrolase, FAH, N-terminal domain"/>
    <property type="match status" value="1"/>
</dbReference>
<evidence type="ECO:0000256" key="7">
    <source>
        <dbReference type="ARBA" id="ARBA00022801"/>
    </source>
</evidence>
<evidence type="ECO:0000256" key="12">
    <source>
        <dbReference type="PIRSR" id="PIRSR605959-1"/>
    </source>
</evidence>
<dbReference type="PANTHER" id="PTHR43069">
    <property type="entry name" value="FUMARYLACETOACETASE"/>
    <property type="match status" value="1"/>
</dbReference>
<dbReference type="InterPro" id="IPR005959">
    <property type="entry name" value="Fumarylacetoacetase"/>
</dbReference>
<sequence length="427" mass="47434">MANPNDPSLHSWIDIAPTSDFPIQNLPFGVFETELRGPRLGVAIGDYVLDLYAVAQFGFFEDLELGPKMPKIFRRRSLNQFIALGRPAWRAVRQRVSELLRHDNGALRSDEVMRECLLRQSEVRMLRPVKPHNYTDFYSSIEHATNVGMMFRDPANALLPNWRHIPIGYHGRASSIVVSGTPVQRPNGQRKAPDAAAPTFGPSQQLDFELEMAFVVGRGTQLGDTVPVQNAEDYIFGLVLFNDWSARDIQSWEYVPLGPFLGKSFGSSVSPWVVTLDALEPFRVAGPVQEPEPLLYLRQLDKHNFDITLEVAIQPEAGAETTVSRSNFGLMYWSMAQQLAHQASNGCNLEVGDLYASGTISGPTPDSLGSMLELAWRGTRPLPLEDGTERTFLLDGDTVTMRGFCEKDGIRIGFGEVTGKVLPATQL</sequence>
<dbReference type="GO" id="GO:0006559">
    <property type="term" value="P:L-phenylalanine catabolic process"/>
    <property type="evidence" value="ECO:0007669"/>
    <property type="project" value="UniProtKB-UniPathway"/>
</dbReference>
<evidence type="ECO:0000256" key="11">
    <source>
        <dbReference type="ARBA" id="ARBA00023232"/>
    </source>
</evidence>
<comment type="cofactor">
    <cofactor evidence="1 14">
        <name>Ca(2+)</name>
        <dbReference type="ChEBI" id="CHEBI:29108"/>
    </cofactor>
</comment>
<feature type="binding site" evidence="14">
    <location>
        <position position="243"/>
    </location>
    <ligand>
        <name>Mg(2+)</name>
        <dbReference type="ChEBI" id="CHEBI:18420"/>
    </ligand>
</feature>
<proteinExistence type="inferred from homology"/>
<dbReference type="Gene3D" id="3.90.850.10">
    <property type="entry name" value="Fumarylacetoacetase-like, C-terminal domain"/>
    <property type="match status" value="1"/>
</dbReference>
<dbReference type="InterPro" id="IPR015377">
    <property type="entry name" value="Fumarylacetoacetase_N"/>
</dbReference>
<dbReference type="AlphaFoldDB" id="A0A238VBB4"/>
<evidence type="ECO:0000256" key="8">
    <source>
        <dbReference type="ARBA" id="ARBA00022837"/>
    </source>
</evidence>
<dbReference type="EC" id="3.7.1.2" evidence="5"/>
<feature type="active site" description="Proton acceptor" evidence="12">
    <location>
        <position position="143"/>
    </location>
</feature>
<comment type="pathway">
    <text evidence="3">Amino-acid degradation; L-phenylalanine degradation; acetoacetate and fumarate from L-phenylalanine: step 6/6.</text>
</comment>
<dbReference type="SUPFAM" id="SSF56529">
    <property type="entry name" value="FAH"/>
    <property type="match status" value="1"/>
</dbReference>
<keyword evidence="10" id="KW-0828">Tyrosine catabolism</keyword>
<dbReference type="InterPro" id="IPR036462">
    <property type="entry name" value="Fumarylacetoacetase_N_sf"/>
</dbReference>
<feature type="binding site" evidence="14">
    <location>
        <position position="209"/>
    </location>
    <ligand>
        <name>Ca(2+)</name>
        <dbReference type="ChEBI" id="CHEBI:29108"/>
    </ligand>
</feature>
<dbReference type="Pfam" id="PF01557">
    <property type="entry name" value="FAA_hydrolase"/>
    <property type="match status" value="1"/>
</dbReference>
<feature type="binding site" evidence="14">
    <location>
        <position position="136"/>
    </location>
    <ligand>
        <name>Ca(2+)</name>
        <dbReference type="ChEBI" id="CHEBI:29108"/>
    </ligand>
</feature>
<dbReference type="GO" id="GO:0046872">
    <property type="term" value="F:metal ion binding"/>
    <property type="evidence" value="ECO:0007669"/>
    <property type="project" value="UniProtKB-KW"/>
</dbReference>
<feature type="domain" description="Fumarylacetoacetase-like C-terminal" evidence="15">
    <location>
        <begin position="135"/>
        <end position="421"/>
    </location>
</feature>
<evidence type="ECO:0000313" key="18">
    <source>
        <dbReference type="Proteomes" id="UP000198310"/>
    </source>
</evidence>
<accession>A0A238VBB4</accession>
<keyword evidence="9 14" id="KW-0460">Magnesium</keyword>
<feature type="binding site" evidence="13">
    <location>
        <position position="359"/>
    </location>
    <ligand>
        <name>substrate</name>
    </ligand>
</feature>
<dbReference type="NCBIfam" id="TIGR01266">
    <property type="entry name" value="fum_ac_acetase"/>
    <property type="match status" value="1"/>
</dbReference>
<evidence type="ECO:0000256" key="9">
    <source>
        <dbReference type="ARBA" id="ARBA00022842"/>
    </source>
</evidence>
<dbReference type="PANTHER" id="PTHR43069:SF2">
    <property type="entry name" value="FUMARYLACETOACETASE"/>
    <property type="match status" value="1"/>
</dbReference>
<dbReference type="Proteomes" id="UP000198310">
    <property type="component" value="Unassembled WGS sequence"/>
</dbReference>
<evidence type="ECO:0000256" key="2">
    <source>
        <dbReference type="ARBA" id="ARBA00001946"/>
    </source>
</evidence>
<dbReference type="FunFam" id="3.90.850.10:FF:000004">
    <property type="entry name" value="Fumarylacetoacetase"/>
    <property type="match status" value="1"/>
</dbReference>
<feature type="binding site" evidence="13">
    <location>
        <position position="152"/>
    </location>
    <ligand>
        <name>substrate</name>
    </ligand>
</feature>
<dbReference type="InterPro" id="IPR036663">
    <property type="entry name" value="Fumarylacetoacetase_C_sf"/>
</dbReference>
<name>A0A238VBB4_9BACT</name>
<evidence type="ECO:0000256" key="3">
    <source>
        <dbReference type="ARBA" id="ARBA00004782"/>
    </source>
</evidence>
<evidence type="ECO:0000256" key="10">
    <source>
        <dbReference type="ARBA" id="ARBA00022878"/>
    </source>
</evidence>
<evidence type="ECO:0000256" key="4">
    <source>
        <dbReference type="ARBA" id="ARBA00010211"/>
    </source>
</evidence>
<gene>
    <name evidence="17" type="ORF">SAMN06269173_101384</name>
</gene>
<reference evidence="18" key="1">
    <citation type="submission" date="2017-06" db="EMBL/GenBank/DDBJ databases">
        <authorList>
            <person name="Varghese N."/>
            <person name="Submissions S."/>
        </authorList>
    </citation>
    <scope>NUCLEOTIDE SEQUENCE [LARGE SCALE GENOMIC DNA]</scope>
    <source>
        <strain evidence="18">DSM 28041</strain>
    </source>
</reference>
<feature type="binding site" evidence="14">
    <location>
        <position position="267"/>
    </location>
    <ligand>
        <name>Mg(2+)</name>
        <dbReference type="ChEBI" id="CHEBI:18420"/>
    </ligand>
</feature>
<keyword evidence="8 14" id="KW-0106">Calcium</keyword>
<evidence type="ECO:0000256" key="14">
    <source>
        <dbReference type="PIRSR" id="PIRSR605959-3"/>
    </source>
</evidence>
<protein>
    <recommendedName>
        <fullName evidence="5">fumarylacetoacetase</fullName>
        <ecNumber evidence="5">3.7.1.2</ecNumber>
    </recommendedName>
</protein>